<proteinExistence type="predicted"/>
<dbReference type="EMBL" id="LT899436">
    <property type="protein sequence ID" value="SNR14024.1"/>
    <property type="molecule type" value="Genomic_DNA"/>
</dbReference>
<keyword evidence="2" id="KW-0472">Membrane</keyword>
<feature type="coiled-coil region" evidence="1">
    <location>
        <begin position="98"/>
        <end position="167"/>
    </location>
</feature>
<dbReference type="RefSeq" id="WP_095068890.1">
    <property type="nucleotide sequence ID" value="NZ_LT899436.1"/>
</dbReference>
<sequence>MSPKNRIKPNGFKYLIATLVILLVVYSFKLNSDYKKLEDAFSEQKIELQAELDEIIDDYKNINVKNKDLSQRLVKEINKIITLRDSIKNLKKSNYNLIVKYSRKIVKLERENRRLFIQVDSLNKQNYELLQENIVVKNQLEEKNASQKTLSRKNQTLIKERKALKAKVDVAGIIKVNNINAYAMKERSSGKLTTTSRSRRTDAFKIKFDLEPNPVTTPGKKEILIQILDEDKNVIAAKGDKKIKSGETIVFSDNIFADYDNNQLGVVSLILVNRGDITKGIHTINTYVDGIFTGKTQVKLR</sequence>
<dbReference type="Proteomes" id="UP000215214">
    <property type="component" value="Chromosome TJEJU"/>
</dbReference>
<gene>
    <name evidence="3" type="ORF">TJEJU_0219</name>
</gene>
<accession>A0A238U6B5</accession>
<keyword evidence="2" id="KW-0812">Transmembrane</keyword>
<keyword evidence="2" id="KW-1133">Transmembrane helix</keyword>
<evidence type="ECO:0000313" key="4">
    <source>
        <dbReference type="Proteomes" id="UP000215214"/>
    </source>
</evidence>
<feature type="transmembrane region" description="Helical" evidence="2">
    <location>
        <begin position="12"/>
        <end position="28"/>
    </location>
</feature>
<protein>
    <submittedName>
        <fullName evidence="3">Uncharacterized protein</fullName>
    </submittedName>
</protein>
<dbReference type="KEGG" id="tje:TJEJU_0219"/>
<reference evidence="3 4" key="1">
    <citation type="submission" date="2017-07" db="EMBL/GenBank/DDBJ databases">
        <authorList>
            <person name="Sun Z.S."/>
            <person name="Albrecht U."/>
            <person name="Echele G."/>
            <person name="Lee C.C."/>
        </authorList>
    </citation>
    <scope>NUCLEOTIDE SEQUENCE [LARGE SCALE GENOMIC DNA]</scope>
    <source>
        <strain evidence="4">type strain: KCTC 22618</strain>
    </source>
</reference>
<evidence type="ECO:0000256" key="1">
    <source>
        <dbReference type="SAM" id="Coils"/>
    </source>
</evidence>
<dbReference type="OrthoDB" id="1115172at2"/>
<feature type="coiled-coil region" evidence="1">
    <location>
        <begin position="34"/>
        <end position="72"/>
    </location>
</feature>
<evidence type="ECO:0000256" key="2">
    <source>
        <dbReference type="SAM" id="Phobius"/>
    </source>
</evidence>
<keyword evidence="4" id="KW-1185">Reference proteome</keyword>
<keyword evidence="1" id="KW-0175">Coiled coil</keyword>
<dbReference type="AlphaFoldDB" id="A0A238U6B5"/>
<name>A0A238U6B5_9FLAO</name>
<organism evidence="3 4">
    <name type="scientific">Tenacibaculum jejuense</name>
    <dbReference type="NCBI Taxonomy" id="584609"/>
    <lineage>
        <taxon>Bacteria</taxon>
        <taxon>Pseudomonadati</taxon>
        <taxon>Bacteroidota</taxon>
        <taxon>Flavobacteriia</taxon>
        <taxon>Flavobacteriales</taxon>
        <taxon>Flavobacteriaceae</taxon>
        <taxon>Tenacibaculum</taxon>
    </lineage>
</organism>
<evidence type="ECO:0000313" key="3">
    <source>
        <dbReference type="EMBL" id="SNR14024.1"/>
    </source>
</evidence>